<organism evidence="1">
    <name type="scientific">Rhipicephalus appendiculatus</name>
    <name type="common">Brown ear tick</name>
    <dbReference type="NCBI Taxonomy" id="34631"/>
    <lineage>
        <taxon>Eukaryota</taxon>
        <taxon>Metazoa</taxon>
        <taxon>Ecdysozoa</taxon>
        <taxon>Arthropoda</taxon>
        <taxon>Chelicerata</taxon>
        <taxon>Arachnida</taxon>
        <taxon>Acari</taxon>
        <taxon>Parasitiformes</taxon>
        <taxon>Ixodida</taxon>
        <taxon>Ixodoidea</taxon>
        <taxon>Ixodidae</taxon>
        <taxon>Rhipicephalinae</taxon>
        <taxon>Rhipicephalus</taxon>
        <taxon>Rhipicephalus</taxon>
    </lineage>
</organism>
<dbReference type="EMBL" id="GEDV01001391">
    <property type="protein sequence ID" value="JAP87166.1"/>
    <property type="molecule type" value="Transcribed_RNA"/>
</dbReference>
<accession>A0A131Z9N0</accession>
<sequence>GLVVIAAATWCEGEAAQTESQNIFYKFFANNTIVWLTEGSTTPDNCSWYNATNLTEAGVEFDTGYKNLDNQCGESTRSFNFGENDTMFSISAEVGFANFYSMVYSNVTCAVVRGVLWDQRNENKSKSCEATDAEQLPWFPTESCCYANDTNQIKNSTTGKWFESVSILEPGQYYCSDIGYTIYVNESVKDTVPKECIDKYEELKGGEK</sequence>
<proteinExistence type="predicted"/>
<reference evidence="1" key="1">
    <citation type="journal article" date="2016" name="Ticks Tick Borne Dis.">
        <title>De novo assembly and annotation of the salivary gland transcriptome of Rhipicephalus appendiculatus male and female ticks during blood feeding.</title>
        <authorList>
            <person name="de Castro M.H."/>
            <person name="de Klerk D."/>
            <person name="Pienaar R."/>
            <person name="Latif A.A."/>
            <person name="Rees D.J."/>
            <person name="Mans B.J."/>
        </authorList>
    </citation>
    <scope>NUCLEOTIDE SEQUENCE</scope>
    <source>
        <tissue evidence="1">Salivary glands</tissue>
    </source>
</reference>
<feature type="non-terminal residue" evidence="1">
    <location>
        <position position="1"/>
    </location>
</feature>
<name>A0A131Z9N0_RHIAP</name>
<protein>
    <submittedName>
        <fullName evidence="1">Lipocalin</fullName>
    </submittedName>
</protein>
<evidence type="ECO:0000313" key="1">
    <source>
        <dbReference type="EMBL" id="JAP87166.1"/>
    </source>
</evidence>
<dbReference type="AlphaFoldDB" id="A0A131Z9N0"/>